<keyword evidence="2" id="KW-0812">Transmembrane</keyword>
<keyword evidence="4" id="KW-1185">Reference proteome</keyword>
<feature type="region of interest" description="Disordered" evidence="1">
    <location>
        <begin position="212"/>
        <end position="233"/>
    </location>
</feature>
<feature type="transmembrane region" description="Helical" evidence="2">
    <location>
        <begin position="138"/>
        <end position="159"/>
    </location>
</feature>
<evidence type="ECO:0000256" key="2">
    <source>
        <dbReference type="SAM" id="Phobius"/>
    </source>
</evidence>
<proteinExistence type="predicted"/>
<accession>A0AAD1XUP2</accession>
<evidence type="ECO:0000313" key="4">
    <source>
        <dbReference type="Proteomes" id="UP001295684"/>
    </source>
</evidence>
<keyword evidence="2" id="KW-0472">Membrane</keyword>
<feature type="transmembrane region" description="Helical" evidence="2">
    <location>
        <begin position="64"/>
        <end position="83"/>
    </location>
</feature>
<evidence type="ECO:0000313" key="3">
    <source>
        <dbReference type="EMBL" id="CAI2379263.1"/>
    </source>
</evidence>
<feature type="compositionally biased region" description="Basic and acidic residues" evidence="1">
    <location>
        <begin position="100"/>
        <end position="111"/>
    </location>
</feature>
<feature type="region of interest" description="Disordered" evidence="1">
    <location>
        <begin position="100"/>
        <end position="120"/>
    </location>
</feature>
<comment type="caution">
    <text evidence="3">The sequence shown here is derived from an EMBL/GenBank/DDBJ whole genome shotgun (WGS) entry which is preliminary data.</text>
</comment>
<reference evidence="3" key="1">
    <citation type="submission" date="2023-07" db="EMBL/GenBank/DDBJ databases">
        <authorList>
            <consortium name="AG Swart"/>
            <person name="Singh M."/>
            <person name="Singh A."/>
            <person name="Seah K."/>
            <person name="Emmerich C."/>
        </authorList>
    </citation>
    <scope>NUCLEOTIDE SEQUENCE</scope>
    <source>
        <strain evidence="3">DP1</strain>
    </source>
</reference>
<evidence type="ECO:0000256" key="1">
    <source>
        <dbReference type="SAM" id="MobiDB-lite"/>
    </source>
</evidence>
<name>A0AAD1XUP2_EUPCR</name>
<keyword evidence="2" id="KW-1133">Transmembrane helix</keyword>
<dbReference type="Proteomes" id="UP001295684">
    <property type="component" value="Unassembled WGS sequence"/>
</dbReference>
<gene>
    <name evidence="3" type="ORF">ECRASSUSDP1_LOCUS20672</name>
</gene>
<sequence>MTKDEKITPNNPKLKSSEVPSLVEIYTRGTLGGACAYCLYRVVARAFNLWSFFYNTKQQFEYRILVRGTLFTGILGYLGYVQFRTAFELSDRRNVILSKEGENSEEKTDEEKLAEEDLENVSDREEEKNIDIPTFPTIFANMVLGGISGLFCLGLVGLGSSSMFGDISRQLTYPLMVLGSGSFALFLFYSTFKGFKIRLNIIEKNNEQRKKLFLSEESDQDQDSSSSTPPKQL</sequence>
<dbReference type="AlphaFoldDB" id="A0AAD1XUP2"/>
<protein>
    <submittedName>
        <fullName evidence="3">Uncharacterized protein</fullName>
    </submittedName>
</protein>
<feature type="transmembrane region" description="Helical" evidence="2">
    <location>
        <begin position="171"/>
        <end position="192"/>
    </location>
</feature>
<dbReference type="EMBL" id="CAMPGE010021088">
    <property type="protein sequence ID" value="CAI2379263.1"/>
    <property type="molecule type" value="Genomic_DNA"/>
</dbReference>
<organism evidence="3 4">
    <name type="scientific">Euplotes crassus</name>
    <dbReference type="NCBI Taxonomy" id="5936"/>
    <lineage>
        <taxon>Eukaryota</taxon>
        <taxon>Sar</taxon>
        <taxon>Alveolata</taxon>
        <taxon>Ciliophora</taxon>
        <taxon>Intramacronucleata</taxon>
        <taxon>Spirotrichea</taxon>
        <taxon>Hypotrichia</taxon>
        <taxon>Euplotida</taxon>
        <taxon>Euplotidae</taxon>
        <taxon>Moneuplotes</taxon>
    </lineage>
</organism>